<protein>
    <submittedName>
        <fullName evidence="1">Uncharacterized protein</fullName>
    </submittedName>
</protein>
<dbReference type="PATRIC" id="fig|1423715.3.peg.2274"/>
<comment type="caution">
    <text evidence="1">The sequence shown here is derived from an EMBL/GenBank/DDBJ whole genome shotgun (WGS) entry which is preliminary data.</text>
</comment>
<sequence>MELQEVKIKSFPLNDDNSEWLASKVIGIFENSYPNKVSQIDVVEQEGTSWLEQLEPQLFTITTAVFKNCRIWHIWYGTVSPEKHEIDAIGWDSNLKKWVWESAVLVKN</sequence>
<accession>A0A0R1LU43</accession>
<dbReference type="EMBL" id="AZDV01000023">
    <property type="protein sequence ID" value="KRK95015.1"/>
    <property type="molecule type" value="Genomic_DNA"/>
</dbReference>
<gene>
    <name evidence="1" type="ORF">FD25_GL002200</name>
</gene>
<dbReference type="RefSeq" id="WP_057802985.1">
    <property type="nucleotide sequence ID" value="NZ_AZDV01000023.1"/>
</dbReference>
<organism evidence="1 2">
    <name type="scientific">Levilactobacillus acidifarinae DSM 19394 = JCM 15949</name>
    <dbReference type="NCBI Taxonomy" id="1423715"/>
    <lineage>
        <taxon>Bacteria</taxon>
        <taxon>Bacillati</taxon>
        <taxon>Bacillota</taxon>
        <taxon>Bacilli</taxon>
        <taxon>Lactobacillales</taxon>
        <taxon>Lactobacillaceae</taxon>
        <taxon>Levilactobacillus</taxon>
    </lineage>
</organism>
<dbReference type="AlphaFoldDB" id="A0A0R1LU43"/>
<reference evidence="1 2" key="1">
    <citation type="journal article" date="2015" name="Genome Announc.">
        <title>Expanding the biotechnology potential of lactobacilli through comparative genomics of 213 strains and associated genera.</title>
        <authorList>
            <person name="Sun Z."/>
            <person name="Harris H.M."/>
            <person name="McCann A."/>
            <person name="Guo C."/>
            <person name="Argimon S."/>
            <person name="Zhang W."/>
            <person name="Yang X."/>
            <person name="Jeffery I.B."/>
            <person name="Cooney J.C."/>
            <person name="Kagawa T.F."/>
            <person name="Liu W."/>
            <person name="Song Y."/>
            <person name="Salvetti E."/>
            <person name="Wrobel A."/>
            <person name="Rasinkangas P."/>
            <person name="Parkhill J."/>
            <person name="Rea M.C."/>
            <person name="O'Sullivan O."/>
            <person name="Ritari J."/>
            <person name="Douillard F.P."/>
            <person name="Paul Ross R."/>
            <person name="Yang R."/>
            <person name="Briner A.E."/>
            <person name="Felis G.E."/>
            <person name="de Vos W.M."/>
            <person name="Barrangou R."/>
            <person name="Klaenhammer T.R."/>
            <person name="Caufield P.W."/>
            <person name="Cui Y."/>
            <person name="Zhang H."/>
            <person name="O'Toole P.W."/>
        </authorList>
    </citation>
    <scope>NUCLEOTIDE SEQUENCE [LARGE SCALE GENOMIC DNA]</scope>
    <source>
        <strain evidence="1 2">DSM 19394</strain>
    </source>
</reference>
<evidence type="ECO:0000313" key="2">
    <source>
        <dbReference type="Proteomes" id="UP000051955"/>
    </source>
</evidence>
<keyword evidence="2" id="KW-1185">Reference proteome</keyword>
<dbReference type="Proteomes" id="UP000051955">
    <property type="component" value="Unassembled WGS sequence"/>
</dbReference>
<evidence type="ECO:0000313" key="1">
    <source>
        <dbReference type="EMBL" id="KRK95015.1"/>
    </source>
</evidence>
<proteinExistence type="predicted"/>
<name>A0A0R1LU43_9LACO</name>